<evidence type="ECO:0000259" key="6">
    <source>
        <dbReference type="Pfam" id="PF00021"/>
    </source>
</evidence>
<evidence type="ECO:0000256" key="5">
    <source>
        <dbReference type="SAM" id="SignalP"/>
    </source>
</evidence>
<feature type="signal peptide" evidence="5">
    <location>
        <begin position="1"/>
        <end position="19"/>
    </location>
</feature>
<name>K7GCK0_PELSI</name>
<keyword evidence="9" id="KW-1185">Reference proteome</keyword>
<dbReference type="GO" id="GO:0005576">
    <property type="term" value="C:extracellular region"/>
    <property type="evidence" value="ECO:0007669"/>
    <property type="project" value="UniProtKB-SubCell"/>
</dbReference>
<accession>K7GCK0</accession>
<comment type="similarity">
    <text evidence="2">Belongs to the CNF-like-inhibitor family.</text>
</comment>
<dbReference type="InterPro" id="IPR050918">
    <property type="entry name" value="CNF-like_PLA2_Inhibitor"/>
</dbReference>
<dbReference type="OMA" id="VGNDCTQ"/>
<dbReference type="HOGENOM" id="CLU_094248_0_0_1"/>
<dbReference type="Pfam" id="PF02988">
    <property type="entry name" value="PLA2_inh"/>
    <property type="match status" value="1"/>
</dbReference>
<evidence type="ECO:0000256" key="3">
    <source>
        <dbReference type="ARBA" id="ARBA00022525"/>
    </source>
</evidence>
<dbReference type="PANTHER" id="PTHR20914">
    <property type="entry name" value="LY6/PLAUR DOMAIN-CONTAINING PROTEIN 8"/>
    <property type="match status" value="1"/>
</dbReference>
<evidence type="ECO:0000256" key="4">
    <source>
        <dbReference type="ARBA" id="ARBA00023157"/>
    </source>
</evidence>
<evidence type="ECO:0008006" key="10">
    <source>
        <dbReference type="Google" id="ProtNLM"/>
    </source>
</evidence>
<organism evidence="8 9">
    <name type="scientific">Pelodiscus sinensis</name>
    <name type="common">Chinese softshell turtle</name>
    <name type="synonym">Trionyx sinensis</name>
    <dbReference type="NCBI Taxonomy" id="13735"/>
    <lineage>
        <taxon>Eukaryota</taxon>
        <taxon>Metazoa</taxon>
        <taxon>Chordata</taxon>
        <taxon>Craniata</taxon>
        <taxon>Vertebrata</taxon>
        <taxon>Euteleostomi</taxon>
        <taxon>Archelosauria</taxon>
        <taxon>Testudinata</taxon>
        <taxon>Testudines</taxon>
        <taxon>Cryptodira</taxon>
        <taxon>Trionychia</taxon>
        <taxon>Trionychidae</taxon>
        <taxon>Pelodiscus</taxon>
    </lineage>
</organism>
<dbReference type="CDD" id="cd23572">
    <property type="entry name" value="TFP_LU_ECD_PINLYP_rpt2"/>
    <property type="match status" value="1"/>
</dbReference>
<dbReference type="GO" id="GO:0004859">
    <property type="term" value="F:phospholipase inhibitor activity"/>
    <property type="evidence" value="ECO:0007669"/>
    <property type="project" value="InterPro"/>
</dbReference>
<dbReference type="Proteomes" id="UP000007267">
    <property type="component" value="Unassembled WGS sequence"/>
</dbReference>
<dbReference type="Pfam" id="PF00021">
    <property type="entry name" value="UPAR_LY6"/>
    <property type="match status" value="1"/>
</dbReference>
<dbReference type="SUPFAM" id="SSF57302">
    <property type="entry name" value="Snake toxin-like"/>
    <property type="match status" value="2"/>
</dbReference>
<dbReference type="PANTHER" id="PTHR20914:SF30">
    <property type="entry name" value="LY6_PLAUR DOMAIN CONTAINING 9"/>
    <property type="match status" value="1"/>
</dbReference>
<comment type="subcellular location">
    <subcellularLocation>
        <location evidence="1">Secreted</location>
    </subcellularLocation>
</comment>
<reference evidence="9" key="2">
    <citation type="journal article" date="2013" name="Nat. Genet.">
        <title>The draft genomes of soft-shell turtle and green sea turtle yield insights into the development and evolution of the turtle-specific body plan.</title>
        <authorList>
            <person name="Wang Z."/>
            <person name="Pascual-Anaya J."/>
            <person name="Zadissa A."/>
            <person name="Li W."/>
            <person name="Niimura Y."/>
            <person name="Huang Z."/>
            <person name="Li C."/>
            <person name="White S."/>
            <person name="Xiong Z."/>
            <person name="Fang D."/>
            <person name="Wang B."/>
            <person name="Ming Y."/>
            <person name="Chen Y."/>
            <person name="Zheng Y."/>
            <person name="Kuraku S."/>
            <person name="Pignatelli M."/>
            <person name="Herrero J."/>
            <person name="Beal K."/>
            <person name="Nozawa M."/>
            <person name="Li Q."/>
            <person name="Wang J."/>
            <person name="Zhang H."/>
            <person name="Yu L."/>
            <person name="Shigenobu S."/>
            <person name="Wang J."/>
            <person name="Liu J."/>
            <person name="Flicek P."/>
            <person name="Searle S."/>
            <person name="Wang J."/>
            <person name="Kuratani S."/>
            <person name="Yin Y."/>
            <person name="Aken B."/>
            <person name="Zhang G."/>
            <person name="Irie N."/>
        </authorList>
    </citation>
    <scope>NUCLEOTIDE SEQUENCE [LARGE SCALE GENOMIC DNA]</scope>
    <source>
        <strain evidence="9">Daiwa-1</strain>
    </source>
</reference>
<evidence type="ECO:0000313" key="8">
    <source>
        <dbReference type="Ensembl" id="ENSPSIP00000018011.1"/>
    </source>
</evidence>
<evidence type="ECO:0000259" key="7">
    <source>
        <dbReference type="Pfam" id="PF02988"/>
    </source>
</evidence>
<dbReference type="GeneTree" id="ENSGT00940000164395"/>
<keyword evidence="4" id="KW-1015">Disulfide bond</keyword>
<evidence type="ECO:0000313" key="9">
    <source>
        <dbReference type="Proteomes" id="UP000007267"/>
    </source>
</evidence>
<dbReference type="EMBL" id="AGCU01068914">
    <property type="status" value="NOT_ANNOTATED_CDS"/>
    <property type="molecule type" value="Genomic_DNA"/>
</dbReference>
<reference evidence="8" key="4">
    <citation type="submission" date="2025-09" db="UniProtKB">
        <authorList>
            <consortium name="Ensembl"/>
        </authorList>
    </citation>
    <scope>IDENTIFICATION</scope>
</reference>
<protein>
    <recommendedName>
        <fullName evidence="10">UPAR/Ly6 domain-containing protein</fullName>
    </recommendedName>
</protein>
<dbReference type="EMBL" id="AGCU01068915">
    <property type="status" value="NOT_ANNOTATED_CDS"/>
    <property type="molecule type" value="Genomic_DNA"/>
</dbReference>
<reference evidence="9" key="1">
    <citation type="submission" date="2011-10" db="EMBL/GenBank/DDBJ databases">
        <authorList>
            <consortium name="Soft-shell Turtle Genome Consortium"/>
        </authorList>
    </citation>
    <scope>NUCLEOTIDE SEQUENCE [LARGE SCALE GENOMIC DNA]</scope>
    <source>
        <strain evidence="9">Daiwa-1</strain>
    </source>
</reference>
<reference evidence="8" key="3">
    <citation type="submission" date="2025-08" db="UniProtKB">
        <authorList>
            <consortium name="Ensembl"/>
        </authorList>
    </citation>
    <scope>IDENTIFICATION</scope>
</reference>
<proteinExistence type="inferred from homology"/>
<keyword evidence="3" id="KW-0964">Secreted</keyword>
<evidence type="ECO:0000256" key="2">
    <source>
        <dbReference type="ARBA" id="ARBA00006570"/>
    </source>
</evidence>
<feature type="chain" id="PRO_5003902711" description="UPAR/Ly6 domain-containing protein" evidence="5">
    <location>
        <begin position="20"/>
        <end position="199"/>
    </location>
</feature>
<dbReference type="Ensembl" id="ENSPSIT00000018094.1">
    <property type="protein sequence ID" value="ENSPSIP00000018011.1"/>
    <property type="gene ID" value="ENSPSIG00000016015.1"/>
</dbReference>
<dbReference type="GO" id="GO:0030154">
    <property type="term" value="P:cell differentiation"/>
    <property type="evidence" value="ECO:0007669"/>
    <property type="project" value="UniProtKB-ARBA"/>
</dbReference>
<dbReference type="AlphaFoldDB" id="K7GCK0"/>
<feature type="domain" description="UPAR/Ly6" evidence="6">
    <location>
        <begin position="114"/>
        <end position="171"/>
    </location>
</feature>
<dbReference type="eggNOG" id="ENOG502SRI1">
    <property type="taxonomic scope" value="Eukaryota"/>
</dbReference>
<dbReference type="CDD" id="cd23588">
    <property type="entry name" value="TFP_LU_ECD_PLIG"/>
    <property type="match status" value="1"/>
</dbReference>
<sequence length="199" mass="19896">MTVFLATCLLAALLGTGAGLQCEVCSELGQTCTGSLQTCPPRQDSCGIFLSEVTLGGIKSQTILKGCVLPSQCTAGPISVNFGTGMTTASIACCTGDACKTVNVTLPPPDTEPNGLRCPACFSASPAPCSEETVSCTGSETQCLEAAGTIHMGESQLQVNMKGCASVSACAQFQAKCTAASGGTDVPLSTPPPSPASTT</sequence>
<dbReference type="InterPro" id="IPR045860">
    <property type="entry name" value="Snake_toxin-like_sf"/>
</dbReference>
<keyword evidence="5" id="KW-0732">Signal</keyword>
<dbReference type="InterPro" id="IPR016054">
    <property type="entry name" value="LY6_UPA_recep-like"/>
</dbReference>
<dbReference type="Gene3D" id="2.10.60.10">
    <property type="entry name" value="CD59"/>
    <property type="match status" value="2"/>
</dbReference>
<dbReference type="InterPro" id="IPR004126">
    <property type="entry name" value="PLipase_A2_inh_N"/>
</dbReference>
<feature type="domain" description="Phospholipase A2 inhibitor N-terminal" evidence="7">
    <location>
        <begin position="21"/>
        <end position="101"/>
    </location>
</feature>
<evidence type="ECO:0000256" key="1">
    <source>
        <dbReference type="ARBA" id="ARBA00004613"/>
    </source>
</evidence>